<dbReference type="EMBL" id="BBMM01000007">
    <property type="protein sequence ID" value="GAL00865.1"/>
    <property type="molecule type" value="Genomic_DNA"/>
</dbReference>
<evidence type="ECO:0000313" key="1">
    <source>
        <dbReference type="EMBL" id="GAL00865.1"/>
    </source>
</evidence>
<sequence>MITITSCGSFDAVSYNDGIYGDSYEDEEIDQVSYEENSGSYYKNLFAEKAEQYGQNFGQDSVFTDVDSYSSQSYDQSNPDYTSNYGGGESGFGETPSTVVINYYDNGWNNWGWNRGFGWGKLMVWWIRLEQLGLESRIWMGGKPMARWIWLEQLGGLESRLWDGGVADSVGIIGGVTTTALLGG</sequence>
<accession>A0A090QCP5</accession>
<dbReference type="Proteomes" id="UP000029226">
    <property type="component" value="Unassembled WGS sequence"/>
</dbReference>
<comment type="caution">
    <text evidence="1">The sequence shown here is derived from an EMBL/GenBank/DDBJ whole genome shotgun (WGS) entry which is preliminary data.</text>
</comment>
<dbReference type="AlphaFoldDB" id="A0A090QCP5"/>
<organism evidence="1 2">
    <name type="scientific">Nonlabens ulvanivorans</name>
    <name type="common">Persicivirga ulvanivorans</name>
    <dbReference type="NCBI Taxonomy" id="906888"/>
    <lineage>
        <taxon>Bacteria</taxon>
        <taxon>Pseudomonadati</taxon>
        <taxon>Bacteroidota</taxon>
        <taxon>Flavobacteriia</taxon>
        <taxon>Flavobacteriales</taxon>
        <taxon>Flavobacteriaceae</taxon>
        <taxon>Nonlabens</taxon>
    </lineage>
</organism>
<gene>
    <name evidence="1" type="ORF">JCM19314_91</name>
</gene>
<protein>
    <submittedName>
        <fullName evidence="1">Vitellogenin II</fullName>
    </submittedName>
</protein>
<name>A0A090QCP5_NONUL</name>
<evidence type="ECO:0000313" key="2">
    <source>
        <dbReference type="Proteomes" id="UP000029226"/>
    </source>
</evidence>
<reference evidence="1 2" key="1">
    <citation type="journal article" date="2014" name="Genome Announc.">
        <title>Draft Genome Sequences of Marine Flavobacterium Nonlabens Strains NR17, NR24, NR27, NR32, NR33, and Ara13.</title>
        <authorList>
            <person name="Nakanishi M."/>
            <person name="Meirelles P."/>
            <person name="Suzuki R."/>
            <person name="Takatani N."/>
            <person name="Mino S."/>
            <person name="Suda W."/>
            <person name="Oshima K."/>
            <person name="Hattori M."/>
            <person name="Ohkuma M."/>
            <person name="Hosokawa M."/>
            <person name="Miyashita K."/>
            <person name="Thompson F.L."/>
            <person name="Niwa A."/>
            <person name="Sawabe T."/>
            <person name="Sawabe T."/>
        </authorList>
    </citation>
    <scope>NUCLEOTIDE SEQUENCE [LARGE SCALE GENOMIC DNA]</scope>
    <source>
        <strain evidence="2">JCM19314</strain>
    </source>
</reference>
<proteinExistence type="predicted"/>